<keyword evidence="2" id="KW-1185">Reference proteome</keyword>
<dbReference type="AlphaFoldDB" id="A0A1A9VGY7"/>
<organism evidence="1 2">
    <name type="scientific">Glossina austeni</name>
    <name type="common">Savannah tsetse fly</name>
    <dbReference type="NCBI Taxonomy" id="7395"/>
    <lineage>
        <taxon>Eukaryota</taxon>
        <taxon>Metazoa</taxon>
        <taxon>Ecdysozoa</taxon>
        <taxon>Arthropoda</taxon>
        <taxon>Hexapoda</taxon>
        <taxon>Insecta</taxon>
        <taxon>Pterygota</taxon>
        <taxon>Neoptera</taxon>
        <taxon>Endopterygota</taxon>
        <taxon>Diptera</taxon>
        <taxon>Brachycera</taxon>
        <taxon>Muscomorpha</taxon>
        <taxon>Hippoboscoidea</taxon>
        <taxon>Glossinidae</taxon>
        <taxon>Glossina</taxon>
    </lineage>
</organism>
<dbReference type="EnsemblMetazoa" id="GAUT036858-RA">
    <property type="protein sequence ID" value="GAUT036858-PA"/>
    <property type="gene ID" value="GAUT036858"/>
</dbReference>
<proteinExistence type="predicted"/>
<protein>
    <submittedName>
        <fullName evidence="1">Uncharacterized protein</fullName>
    </submittedName>
</protein>
<dbReference type="VEuPathDB" id="VectorBase:GAUT036858"/>
<sequence>MYAPPIICKKLNSDILMKFDSRFPDALTQERLPFCGCGDSADLSLRCQVLDGIKLKNVCTDAYPLETRQKYADKHVKPGLSYTVFAMDDRKGYYMISHGYSDLTKCNEITVTSPRDFECNGNDIRLKSGKLYCLLFHTQITDDLISHCSGGGKQPKAAFTAMHYVYGSTIYGEDEIGSAPTRIIAVRNPELITINQNIFILFDCLNQMPRIRQKTTHLSIDL</sequence>
<accession>A0A1A9VGY7</accession>
<evidence type="ECO:0000313" key="2">
    <source>
        <dbReference type="Proteomes" id="UP000078200"/>
    </source>
</evidence>
<name>A0A1A9VGY7_GLOAU</name>
<reference evidence="1" key="1">
    <citation type="submission" date="2020-05" db="UniProtKB">
        <authorList>
            <consortium name="EnsemblMetazoa"/>
        </authorList>
    </citation>
    <scope>IDENTIFICATION</scope>
    <source>
        <strain evidence="1">TTRI</strain>
    </source>
</reference>
<evidence type="ECO:0000313" key="1">
    <source>
        <dbReference type="EnsemblMetazoa" id="GAUT036858-PA"/>
    </source>
</evidence>
<dbReference type="Proteomes" id="UP000078200">
    <property type="component" value="Unassembled WGS sequence"/>
</dbReference>